<dbReference type="Proteomes" id="UP001195483">
    <property type="component" value="Unassembled WGS sequence"/>
</dbReference>
<evidence type="ECO:0000313" key="2">
    <source>
        <dbReference type="Proteomes" id="UP001195483"/>
    </source>
</evidence>
<proteinExistence type="predicted"/>
<organism evidence="1 2">
    <name type="scientific">Potamilus streckersoni</name>
    <dbReference type="NCBI Taxonomy" id="2493646"/>
    <lineage>
        <taxon>Eukaryota</taxon>
        <taxon>Metazoa</taxon>
        <taxon>Spiralia</taxon>
        <taxon>Lophotrochozoa</taxon>
        <taxon>Mollusca</taxon>
        <taxon>Bivalvia</taxon>
        <taxon>Autobranchia</taxon>
        <taxon>Heteroconchia</taxon>
        <taxon>Palaeoheterodonta</taxon>
        <taxon>Unionida</taxon>
        <taxon>Unionoidea</taxon>
        <taxon>Unionidae</taxon>
        <taxon>Ambleminae</taxon>
        <taxon>Lampsilini</taxon>
        <taxon>Potamilus</taxon>
    </lineage>
</organism>
<dbReference type="AlphaFoldDB" id="A0AAE0SRD0"/>
<keyword evidence="2" id="KW-1185">Reference proteome</keyword>
<evidence type="ECO:0000313" key="1">
    <source>
        <dbReference type="EMBL" id="KAK3596583.1"/>
    </source>
</evidence>
<sequence>MYQTDANQIALVALSSIDYHIFTCDCSHRFRRGSRSDALARDERFRQQKCEGVKEIGTETIDEHHNLAKILELSWPTPVFSYPEREPADSKAYNVDHILIRDNVNTVPNQRGKRI</sequence>
<protein>
    <submittedName>
        <fullName evidence="1">Uncharacterized protein</fullName>
    </submittedName>
</protein>
<gene>
    <name evidence="1" type="ORF">CHS0354_015116</name>
</gene>
<comment type="caution">
    <text evidence="1">The sequence shown here is derived from an EMBL/GenBank/DDBJ whole genome shotgun (WGS) entry which is preliminary data.</text>
</comment>
<reference evidence="1" key="2">
    <citation type="journal article" date="2021" name="Genome Biol. Evol.">
        <title>Developing a high-quality reference genome for a parasitic bivalve with doubly uniparental inheritance (Bivalvia: Unionida).</title>
        <authorList>
            <person name="Smith C.H."/>
        </authorList>
    </citation>
    <scope>NUCLEOTIDE SEQUENCE</scope>
    <source>
        <strain evidence="1">CHS0354</strain>
        <tissue evidence="1">Mantle</tissue>
    </source>
</reference>
<reference evidence="1" key="1">
    <citation type="journal article" date="2021" name="Genome Biol. Evol.">
        <title>A High-Quality Reference Genome for a Parasitic Bivalve with Doubly Uniparental Inheritance (Bivalvia: Unionida).</title>
        <authorList>
            <person name="Smith C.H."/>
        </authorList>
    </citation>
    <scope>NUCLEOTIDE SEQUENCE</scope>
    <source>
        <strain evidence="1">CHS0354</strain>
    </source>
</reference>
<reference evidence="1" key="3">
    <citation type="submission" date="2023-05" db="EMBL/GenBank/DDBJ databases">
        <authorList>
            <person name="Smith C.H."/>
        </authorList>
    </citation>
    <scope>NUCLEOTIDE SEQUENCE</scope>
    <source>
        <strain evidence="1">CHS0354</strain>
        <tissue evidence="1">Mantle</tissue>
    </source>
</reference>
<name>A0AAE0SRD0_9BIVA</name>
<dbReference type="EMBL" id="JAEAOA010000940">
    <property type="protein sequence ID" value="KAK3596583.1"/>
    <property type="molecule type" value="Genomic_DNA"/>
</dbReference>
<accession>A0AAE0SRD0</accession>